<keyword evidence="2" id="KW-1185">Reference proteome</keyword>
<evidence type="ECO:0000313" key="2">
    <source>
        <dbReference type="Proteomes" id="UP000005801"/>
    </source>
</evidence>
<evidence type="ECO:0000313" key="1">
    <source>
        <dbReference type="EMBL" id="EDM73756.1"/>
    </source>
</evidence>
<name>A6GK44_9BACT</name>
<gene>
    <name evidence="1" type="ORF">PPSIR1_08826</name>
</gene>
<comment type="caution">
    <text evidence="1">The sequence shown here is derived from an EMBL/GenBank/DDBJ whole genome shotgun (WGS) entry which is preliminary data.</text>
</comment>
<organism evidence="1 2">
    <name type="scientific">Plesiocystis pacifica SIR-1</name>
    <dbReference type="NCBI Taxonomy" id="391625"/>
    <lineage>
        <taxon>Bacteria</taxon>
        <taxon>Pseudomonadati</taxon>
        <taxon>Myxococcota</taxon>
        <taxon>Polyangia</taxon>
        <taxon>Nannocystales</taxon>
        <taxon>Nannocystaceae</taxon>
        <taxon>Plesiocystis</taxon>
    </lineage>
</organism>
<reference evidence="1 2" key="1">
    <citation type="submission" date="2007-06" db="EMBL/GenBank/DDBJ databases">
        <authorList>
            <person name="Shimkets L."/>
            <person name="Ferriera S."/>
            <person name="Johnson J."/>
            <person name="Kravitz S."/>
            <person name="Beeson K."/>
            <person name="Sutton G."/>
            <person name="Rogers Y.-H."/>
            <person name="Friedman R."/>
            <person name="Frazier M."/>
            <person name="Venter J.C."/>
        </authorList>
    </citation>
    <scope>NUCLEOTIDE SEQUENCE [LARGE SCALE GENOMIC DNA]</scope>
    <source>
        <strain evidence="1 2">SIR-1</strain>
    </source>
</reference>
<dbReference type="Proteomes" id="UP000005801">
    <property type="component" value="Unassembled WGS sequence"/>
</dbReference>
<sequence length="141" mass="15260">MTTACVEHALLVPAPTLRGITIPLPPPSFADEVLLTIDIEGVVPDGFSGEGTQAFLFEKGTSRGYFVLTEGPVYNFYDVLVDIEDNCLETWFVDGVDGQESSVIDYKVELREGEEACGDPDCSAPDEMGACLCLEKWTVGC</sequence>
<dbReference type="AlphaFoldDB" id="A6GK44"/>
<dbReference type="EMBL" id="ABCS01000179">
    <property type="protein sequence ID" value="EDM73756.1"/>
    <property type="molecule type" value="Genomic_DNA"/>
</dbReference>
<proteinExistence type="predicted"/>
<protein>
    <submittedName>
        <fullName evidence="1">Uncharacterized protein</fullName>
    </submittedName>
</protein>
<accession>A6GK44</accession>